<dbReference type="SUPFAM" id="SSF48452">
    <property type="entry name" value="TPR-like"/>
    <property type="match status" value="1"/>
</dbReference>
<keyword evidence="4" id="KW-0175">Coiled coil</keyword>
<comment type="caution">
    <text evidence="6">The sequence shown here is derived from an EMBL/GenBank/DDBJ whole genome shotgun (WGS) entry which is preliminary data.</text>
</comment>
<keyword evidence="1" id="KW-0677">Repeat</keyword>
<proteinExistence type="predicted"/>
<dbReference type="Gene3D" id="1.25.40.10">
    <property type="entry name" value="Tetratricopeptide repeat domain"/>
    <property type="match status" value="1"/>
</dbReference>
<dbReference type="EMBL" id="RJJD01000013">
    <property type="protein sequence ID" value="RNI24162.1"/>
    <property type="molecule type" value="Genomic_DNA"/>
</dbReference>
<feature type="region of interest" description="Disordered" evidence="5">
    <location>
        <begin position="23"/>
        <end position="42"/>
    </location>
</feature>
<dbReference type="AlphaFoldDB" id="A0A3M9MF16"/>
<keyword evidence="2 3" id="KW-0802">TPR repeat</keyword>
<dbReference type="OrthoDB" id="9771112at2"/>
<dbReference type="InterPro" id="IPR019734">
    <property type="entry name" value="TPR_rpt"/>
</dbReference>
<evidence type="ECO:0000313" key="7">
    <source>
        <dbReference type="Proteomes" id="UP000272117"/>
    </source>
</evidence>
<dbReference type="SMART" id="SM00028">
    <property type="entry name" value="TPR"/>
    <property type="match status" value="5"/>
</dbReference>
<dbReference type="Pfam" id="PF13424">
    <property type="entry name" value="TPR_12"/>
    <property type="match status" value="1"/>
</dbReference>
<feature type="repeat" description="TPR" evidence="3">
    <location>
        <begin position="384"/>
        <end position="417"/>
    </location>
</feature>
<accession>A0A3M9MF16</accession>
<keyword evidence="7" id="KW-1185">Reference proteome</keyword>
<gene>
    <name evidence="6" type="ORF">EFB08_17470</name>
</gene>
<sequence>MGAIYRRGDQEKRGRFLSVHGSKPIQERQHRTNQSRRQRHLGRQQRLMVMETNFSKNVANAPIYAGVSAIIGDGNTVINLKEAGIYKELEAELAQLDKQCQITRERIAKYSTDGSFKEELHRLEERRTAAEEELAALKREVIKLAESFSMARSTERLMLAMSYVEAGDFRKASEVLEERKMVSELDALLEEQERLRQRKEGNAKLLRDKASEFLIKAQLTNLDFKLPNRFQKAKELYRKSLSAERNSKNLFDFALFLQEHNELNEARALYQEALEQLRELAKSDPSAYCPKIGDTLNNLGNLLVKNNQPDEAELAYREALDVREDLAKENQELLPRLAESLNNYGNFLEENGKLPEAERSYRKSLEIRRELAANAPDTYLPRVAETLNGLGLLFVSKGEPGKADEAFREAIDLYVQYMDAIPSLMSNMAGTLVNLGNLLTDHRKFEPARLIFDSAIEACQELVSRNRQTHLPLLVTTLLGQMRLFIGEFNLIEAEKAGLSAINNCRELAGQAPQAFLPQLAVIAKNMSGFYLNYAVDRGKSLAYAQEAARSALPFENTMAICKKTIGNIATIVDYWGIDAGSFLSECRVSE</sequence>
<evidence type="ECO:0000256" key="5">
    <source>
        <dbReference type="SAM" id="MobiDB-lite"/>
    </source>
</evidence>
<dbReference type="PROSITE" id="PS50005">
    <property type="entry name" value="TPR"/>
    <property type="match status" value="3"/>
</dbReference>
<dbReference type="PANTHER" id="PTHR45641:SF19">
    <property type="entry name" value="NEPHROCYSTIN-3"/>
    <property type="match status" value="1"/>
</dbReference>
<evidence type="ECO:0008006" key="8">
    <source>
        <dbReference type="Google" id="ProtNLM"/>
    </source>
</evidence>
<feature type="compositionally biased region" description="Basic residues" evidence="5">
    <location>
        <begin position="31"/>
        <end position="42"/>
    </location>
</feature>
<dbReference type="InterPro" id="IPR011990">
    <property type="entry name" value="TPR-like_helical_dom_sf"/>
</dbReference>
<organism evidence="6 7">
    <name type="scientific">Rufibacter latericius</name>
    <dbReference type="NCBI Taxonomy" id="2487040"/>
    <lineage>
        <taxon>Bacteria</taxon>
        <taxon>Pseudomonadati</taxon>
        <taxon>Bacteroidota</taxon>
        <taxon>Cytophagia</taxon>
        <taxon>Cytophagales</taxon>
        <taxon>Hymenobacteraceae</taxon>
        <taxon>Rufibacter</taxon>
    </lineage>
</organism>
<dbReference type="Proteomes" id="UP000272117">
    <property type="component" value="Unassembled WGS sequence"/>
</dbReference>
<protein>
    <recommendedName>
        <fullName evidence="8">Tetratricopeptide repeat protein</fullName>
    </recommendedName>
</protein>
<name>A0A3M9MF16_9BACT</name>
<evidence type="ECO:0000256" key="4">
    <source>
        <dbReference type="SAM" id="Coils"/>
    </source>
</evidence>
<dbReference type="Pfam" id="PF13374">
    <property type="entry name" value="TPR_10"/>
    <property type="match status" value="2"/>
</dbReference>
<evidence type="ECO:0000313" key="6">
    <source>
        <dbReference type="EMBL" id="RNI24162.1"/>
    </source>
</evidence>
<reference evidence="6 7" key="1">
    <citation type="submission" date="2018-11" db="EMBL/GenBank/DDBJ databases">
        <title>Rufibacter latericius sp. nov., isolated from water in Baiyang Lake.</title>
        <authorList>
            <person name="Yang Y."/>
        </authorList>
    </citation>
    <scope>NUCLEOTIDE SEQUENCE [LARGE SCALE GENOMIC DNA]</scope>
    <source>
        <strain evidence="6 7">R-22-1c-1</strain>
    </source>
</reference>
<evidence type="ECO:0000256" key="3">
    <source>
        <dbReference type="PROSITE-ProRule" id="PRU00339"/>
    </source>
</evidence>
<feature type="repeat" description="TPR" evidence="3">
    <location>
        <begin position="293"/>
        <end position="326"/>
    </location>
</feature>
<feature type="coiled-coil region" evidence="4">
    <location>
        <begin position="86"/>
        <end position="147"/>
    </location>
</feature>
<dbReference type="PANTHER" id="PTHR45641">
    <property type="entry name" value="TETRATRICOPEPTIDE REPEAT PROTEIN (AFU_ORTHOLOGUE AFUA_6G03870)"/>
    <property type="match status" value="1"/>
</dbReference>
<feature type="coiled-coil region" evidence="4">
    <location>
        <begin position="178"/>
        <end position="209"/>
    </location>
</feature>
<evidence type="ECO:0000256" key="1">
    <source>
        <dbReference type="ARBA" id="ARBA00022737"/>
    </source>
</evidence>
<feature type="repeat" description="TPR" evidence="3">
    <location>
        <begin position="338"/>
        <end position="371"/>
    </location>
</feature>
<evidence type="ECO:0000256" key="2">
    <source>
        <dbReference type="ARBA" id="ARBA00022803"/>
    </source>
</evidence>